<gene>
    <name evidence="3" type="ORF">EVAR_43462_1</name>
</gene>
<reference evidence="3 4" key="1">
    <citation type="journal article" date="2019" name="Commun. Biol.">
        <title>The bagworm genome reveals a unique fibroin gene that provides high tensile strength.</title>
        <authorList>
            <person name="Kono N."/>
            <person name="Nakamura H."/>
            <person name="Ohtoshi R."/>
            <person name="Tomita M."/>
            <person name="Numata K."/>
            <person name="Arakawa K."/>
        </authorList>
    </citation>
    <scope>NUCLEOTIDE SEQUENCE [LARGE SCALE GENOMIC DNA]</scope>
</reference>
<evidence type="ECO:0000259" key="2">
    <source>
        <dbReference type="Pfam" id="PF07530"/>
    </source>
</evidence>
<evidence type="ECO:0000313" key="4">
    <source>
        <dbReference type="Proteomes" id="UP000299102"/>
    </source>
</evidence>
<dbReference type="SUPFAM" id="SSF56219">
    <property type="entry name" value="DNase I-like"/>
    <property type="match status" value="1"/>
</dbReference>
<feature type="compositionally biased region" description="Polar residues" evidence="1">
    <location>
        <begin position="235"/>
        <end position="248"/>
    </location>
</feature>
<dbReference type="AlphaFoldDB" id="A0A4C1Y9P8"/>
<comment type="caution">
    <text evidence="3">The sequence shown here is derived from an EMBL/GenBank/DDBJ whole genome shotgun (WGS) entry which is preliminary data.</text>
</comment>
<evidence type="ECO:0000256" key="1">
    <source>
        <dbReference type="SAM" id="MobiDB-lite"/>
    </source>
</evidence>
<feature type="domain" description="Pre-C2HC" evidence="2">
    <location>
        <begin position="105"/>
        <end position="170"/>
    </location>
</feature>
<dbReference type="InterPro" id="IPR006579">
    <property type="entry name" value="Pre_C2HC_dom"/>
</dbReference>
<evidence type="ECO:0000313" key="3">
    <source>
        <dbReference type="EMBL" id="GBP72726.1"/>
    </source>
</evidence>
<protein>
    <recommendedName>
        <fullName evidence="2">Pre-C2HC domain-containing protein</fullName>
    </recommendedName>
</protein>
<proteinExistence type="predicted"/>
<keyword evidence="4" id="KW-1185">Reference proteome</keyword>
<dbReference type="InterPro" id="IPR036691">
    <property type="entry name" value="Endo/exonu/phosph_ase_sf"/>
</dbReference>
<dbReference type="EMBL" id="BGZK01001154">
    <property type="protein sequence ID" value="GBP72726.1"/>
    <property type="molecule type" value="Genomic_DNA"/>
</dbReference>
<dbReference type="OrthoDB" id="6436798at2759"/>
<dbReference type="Proteomes" id="UP000299102">
    <property type="component" value="Unassembled WGS sequence"/>
</dbReference>
<feature type="region of interest" description="Disordered" evidence="1">
    <location>
        <begin position="230"/>
        <end position="264"/>
    </location>
</feature>
<organism evidence="3 4">
    <name type="scientific">Eumeta variegata</name>
    <name type="common">Bagworm moth</name>
    <name type="synonym">Eumeta japonica</name>
    <dbReference type="NCBI Taxonomy" id="151549"/>
    <lineage>
        <taxon>Eukaryota</taxon>
        <taxon>Metazoa</taxon>
        <taxon>Ecdysozoa</taxon>
        <taxon>Arthropoda</taxon>
        <taxon>Hexapoda</taxon>
        <taxon>Insecta</taxon>
        <taxon>Pterygota</taxon>
        <taxon>Neoptera</taxon>
        <taxon>Endopterygota</taxon>
        <taxon>Lepidoptera</taxon>
        <taxon>Glossata</taxon>
        <taxon>Ditrysia</taxon>
        <taxon>Tineoidea</taxon>
        <taxon>Psychidae</taxon>
        <taxon>Oiketicinae</taxon>
        <taxon>Eumeta</taxon>
    </lineage>
</organism>
<name>A0A4C1Y9P8_EUMVA</name>
<accession>A0A4C1Y9P8</accession>
<sequence>MILHKHPCGRFGPFSVVFARASGCCVRSRYRAPRGRWRPLASVTGKRISRAISSDEGSEQSDTTVNISEKEQEELSLKFIQWKHKRLVRRLRKSSNESRDSDVDIEPYLERQGYPVLAVYIMRRRDGSALGMFLIILERCDRAKNIFKKLSNTCGLSDLIVEAPYRRGKPGRCHRCLLYGHAAANCHSQPRRVKYLVPHWIKDCNRIRKSGDKPSFCKFDKTVGKDQFPSLEQGMRQSAKTDSNSNPRSAGGDNLCPTPLPPRINGRNRFHGSTGIKYLLIGVLLNLRHVNAGTAASALGENISIISIIQVVRSAEVAELAAKFRKVKYEEDRLRIILENQDLIASNIEELVKCTQECKADIIMAQGTHLKPNRSKACKMKNYAQLQTDSQSAPKGDAVILFGDFNSKSANWNCNYSNRNGRKTKVSIVFEEIDTPILNNIPNDIVSIDGIDNTIDALTNHVRTVVERSSQVVPANSAHKQLPGDVRELIRAKNAVLRRAGKYFTCENRSRAQALQSKVKASS</sequence>
<dbReference type="Pfam" id="PF07530">
    <property type="entry name" value="PRE_C2HC"/>
    <property type="match status" value="1"/>
</dbReference>